<dbReference type="PANTHER" id="PTHR31272">
    <property type="entry name" value="CYTOCHROME C-TYPE BIOGENESIS PROTEIN HI_1454-RELATED"/>
    <property type="match status" value="1"/>
</dbReference>
<reference evidence="9" key="1">
    <citation type="submission" date="2021-04" db="EMBL/GenBank/DDBJ databases">
        <title>Genome based classification of Actinospica acidithermotolerans sp. nov., an actinobacterium isolated from an Indonesian hot spring.</title>
        <authorList>
            <person name="Kusuma A.B."/>
            <person name="Putra K.E."/>
            <person name="Nafisah S."/>
            <person name="Loh J."/>
            <person name="Nouioui I."/>
            <person name="Goodfellow M."/>
        </authorList>
    </citation>
    <scope>NUCLEOTIDE SEQUENCE</scope>
    <source>
        <strain evidence="9">CSCA 57</strain>
    </source>
</reference>
<feature type="transmembrane region" description="Helical" evidence="6">
    <location>
        <begin position="12"/>
        <end position="37"/>
    </location>
</feature>
<evidence type="ECO:0000256" key="7">
    <source>
        <dbReference type="SAM" id="SignalP"/>
    </source>
</evidence>
<gene>
    <name evidence="9" type="ORF">KDL01_01980</name>
</gene>
<evidence type="ECO:0000256" key="2">
    <source>
        <dbReference type="ARBA" id="ARBA00006143"/>
    </source>
</evidence>
<evidence type="ECO:0000256" key="4">
    <source>
        <dbReference type="ARBA" id="ARBA00022989"/>
    </source>
</evidence>
<feature type="signal peptide" evidence="7">
    <location>
        <begin position="1"/>
        <end position="22"/>
    </location>
</feature>
<dbReference type="PANTHER" id="PTHR31272:SF4">
    <property type="entry name" value="CYTOCHROME C-TYPE BIOGENESIS PROTEIN HI_1454-RELATED"/>
    <property type="match status" value="1"/>
</dbReference>
<sequence>MSSVGSLVYSGSLLLAVPVAVAAGAVSFASPCVLPLVPGYLSYVTGMSAVDAQDRQRDAQAQEVGADGDAATARRARFGSRHRTLLGAVLFVLGFSAVFVSAGAAFGFVGDNLLSHQRGLDIIFGCVMIVMGIFFAGLVPDRWSAWMQRDLRVHYRPTMGLLGAPLLGVVFGLGWTPCLGPTLTAVQELAIDQGTATRGAVLAAFYCLGLGLPFLLTALAFGRAMRAFGWIKRHYTAVTRFGGAMLALVGVALVSGVWQQLITHMQSWVHGFSLPL</sequence>
<evidence type="ECO:0000259" key="8">
    <source>
        <dbReference type="Pfam" id="PF02683"/>
    </source>
</evidence>
<feature type="transmembrane region" description="Helical" evidence="6">
    <location>
        <begin position="84"/>
        <end position="110"/>
    </location>
</feature>
<feature type="transmembrane region" description="Helical" evidence="6">
    <location>
        <begin position="237"/>
        <end position="258"/>
    </location>
</feature>
<dbReference type="GO" id="GO:0016020">
    <property type="term" value="C:membrane"/>
    <property type="evidence" value="ECO:0007669"/>
    <property type="project" value="UniProtKB-SubCell"/>
</dbReference>
<accession>A0A941EIB0</accession>
<comment type="caution">
    <text evidence="9">The sequence shown here is derived from an EMBL/GenBank/DDBJ whole genome shotgun (WGS) entry which is preliminary data.</text>
</comment>
<dbReference type="EMBL" id="JAGSOG010000005">
    <property type="protein sequence ID" value="MBR7832007.1"/>
    <property type="molecule type" value="Genomic_DNA"/>
</dbReference>
<evidence type="ECO:0000256" key="1">
    <source>
        <dbReference type="ARBA" id="ARBA00004141"/>
    </source>
</evidence>
<keyword evidence="4 6" id="KW-1133">Transmembrane helix</keyword>
<proteinExistence type="inferred from homology"/>
<organism evidence="9 10">
    <name type="scientific">Actinospica durhamensis</name>
    <dbReference type="NCBI Taxonomy" id="1508375"/>
    <lineage>
        <taxon>Bacteria</taxon>
        <taxon>Bacillati</taxon>
        <taxon>Actinomycetota</taxon>
        <taxon>Actinomycetes</taxon>
        <taxon>Catenulisporales</taxon>
        <taxon>Actinospicaceae</taxon>
        <taxon>Actinospica</taxon>
    </lineage>
</organism>
<evidence type="ECO:0000256" key="5">
    <source>
        <dbReference type="ARBA" id="ARBA00023136"/>
    </source>
</evidence>
<dbReference type="Pfam" id="PF02683">
    <property type="entry name" value="DsbD_TM"/>
    <property type="match status" value="1"/>
</dbReference>
<comment type="subcellular location">
    <subcellularLocation>
        <location evidence="1">Membrane</location>
        <topology evidence="1">Multi-pass membrane protein</topology>
    </subcellularLocation>
</comment>
<evidence type="ECO:0000313" key="9">
    <source>
        <dbReference type="EMBL" id="MBR7832007.1"/>
    </source>
</evidence>
<feature type="transmembrane region" description="Helical" evidence="6">
    <location>
        <begin position="122"/>
        <end position="140"/>
    </location>
</feature>
<protein>
    <submittedName>
        <fullName evidence="9">Sulfite exporter TauE/SafE family protein</fullName>
    </submittedName>
</protein>
<feature type="domain" description="Cytochrome C biogenesis protein transmembrane" evidence="8">
    <location>
        <begin position="80"/>
        <end position="253"/>
    </location>
</feature>
<keyword evidence="10" id="KW-1185">Reference proteome</keyword>
<dbReference type="InterPro" id="IPR003834">
    <property type="entry name" value="Cyt_c_assmbl_TM_dom"/>
</dbReference>
<dbReference type="GO" id="GO:0017004">
    <property type="term" value="P:cytochrome complex assembly"/>
    <property type="evidence" value="ECO:0007669"/>
    <property type="project" value="InterPro"/>
</dbReference>
<comment type="similarity">
    <text evidence="2">Belongs to the DsbD family.</text>
</comment>
<evidence type="ECO:0000256" key="6">
    <source>
        <dbReference type="SAM" id="Phobius"/>
    </source>
</evidence>
<feature type="transmembrane region" description="Helical" evidence="6">
    <location>
        <begin position="161"/>
        <end position="183"/>
    </location>
</feature>
<feature type="transmembrane region" description="Helical" evidence="6">
    <location>
        <begin position="203"/>
        <end position="225"/>
    </location>
</feature>
<keyword evidence="3 6" id="KW-0812">Transmembrane</keyword>
<dbReference type="Proteomes" id="UP000675781">
    <property type="component" value="Unassembled WGS sequence"/>
</dbReference>
<dbReference type="InterPro" id="IPR051790">
    <property type="entry name" value="Cytochrome_c-biogenesis_DsbD"/>
</dbReference>
<keyword evidence="7" id="KW-0732">Signal</keyword>
<name>A0A941EIB0_9ACTN</name>
<evidence type="ECO:0000313" key="10">
    <source>
        <dbReference type="Proteomes" id="UP000675781"/>
    </source>
</evidence>
<keyword evidence="5 6" id="KW-0472">Membrane</keyword>
<dbReference type="AlphaFoldDB" id="A0A941EIB0"/>
<evidence type="ECO:0000256" key="3">
    <source>
        <dbReference type="ARBA" id="ARBA00022692"/>
    </source>
</evidence>
<dbReference type="RefSeq" id="WP_212526541.1">
    <property type="nucleotide sequence ID" value="NZ_JAGSOG010000005.1"/>
</dbReference>
<feature type="chain" id="PRO_5037879825" evidence="7">
    <location>
        <begin position="23"/>
        <end position="276"/>
    </location>
</feature>